<name>A0A3S9T0T6_9FIRM</name>
<evidence type="ECO:0000313" key="2">
    <source>
        <dbReference type="EMBL" id="AZR74171.1"/>
    </source>
</evidence>
<proteinExistence type="predicted"/>
<sequence>MPKPKVLLRFDTEDYITPESNDALNAILDILDELQIKATFVLVGHKIEMLLNEGETEILEKLQHHALGYHSYMHSFHPLACEYLERLGWREGVEKFLKVEEPGHKTFVEIFDQTPVCYTQPGADWVPHTYVALQQWEIPFFFSEDKHSLINLQQKPFILNGILTLAKKPTISNLTCLASSPDTLNNARNKFYQDYQQTSQAKEPGLIILVSHPGRMITSKKSWDVLNFAKGINTPRKKWQTPPLKSRIEYEQDLQAFKQFLIDLMDNYDFEWITAKNLVDMYKNRIIHKDRVKGAYHGESNLTVDSNTIQQIATAFIKEISYYQLGDMWLSPIQATSILCHFLQIKAKEGYFPDSVPVPGEIFFPEDIPEVKVSNDLECLGWAELIQGTETIMKMIKTDTSFPLKIKAGGNLWIELEKFIGGLAQAIITMTKDNLTLDRVLLPHTRLKTKDFVKKIDQVHWSWPIFEFGYRNGKILEYTKLLSWTMKPI</sequence>
<evidence type="ECO:0000259" key="1">
    <source>
        <dbReference type="Pfam" id="PF01522"/>
    </source>
</evidence>
<dbReference type="RefSeq" id="WP_127017527.1">
    <property type="nucleotide sequence ID" value="NZ_CP016379.1"/>
</dbReference>
<keyword evidence="3" id="KW-1185">Reference proteome</keyword>
<dbReference type="GO" id="GO:0016810">
    <property type="term" value="F:hydrolase activity, acting on carbon-nitrogen (but not peptide) bonds"/>
    <property type="evidence" value="ECO:0007669"/>
    <property type="project" value="InterPro"/>
</dbReference>
<dbReference type="GO" id="GO:0005975">
    <property type="term" value="P:carbohydrate metabolic process"/>
    <property type="evidence" value="ECO:0007669"/>
    <property type="project" value="InterPro"/>
</dbReference>
<dbReference type="InterPro" id="IPR002509">
    <property type="entry name" value="NODB_dom"/>
</dbReference>
<dbReference type="SUPFAM" id="SSF88713">
    <property type="entry name" value="Glycoside hydrolase/deacetylase"/>
    <property type="match status" value="1"/>
</dbReference>
<accession>A0A3S9T0T6</accession>
<dbReference type="OrthoDB" id="2079420at2"/>
<dbReference type="EMBL" id="CP016379">
    <property type="protein sequence ID" value="AZR74171.1"/>
    <property type="molecule type" value="Genomic_DNA"/>
</dbReference>
<evidence type="ECO:0000313" key="3">
    <source>
        <dbReference type="Proteomes" id="UP000267250"/>
    </source>
</evidence>
<dbReference type="KEGG" id="aft:BBF96_12660"/>
<dbReference type="Proteomes" id="UP000267250">
    <property type="component" value="Chromosome"/>
</dbReference>
<organism evidence="2 3">
    <name type="scientific">Anoxybacter fermentans</name>
    <dbReference type="NCBI Taxonomy" id="1323375"/>
    <lineage>
        <taxon>Bacteria</taxon>
        <taxon>Bacillati</taxon>
        <taxon>Bacillota</taxon>
        <taxon>Clostridia</taxon>
        <taxon>Halanaerobiales</taxon>
        <taxon>Anoxybacter</taxon>
    </lineage>
</organism>
<dbReference type="InterPro" id="IPR011330">
    <property type="entry name" value="Glyco_hydro/deAcase_b/a-brl"/>
</dbReference>
<dbReference type="Gene3D" id="3.20.20.370">
    <property type="entry name" value="Glycoside hydrolase/deacetylase"/>
    <property type="match status" value="1"/>
</dbReference>
<reference evidence="2 3" key="1">
    <citation type="submission" date="2016-07" db="EMBL/GenBank/DDBJ databases">
        <title>Genome and transcriptome analysis of iron-reducing fermentative bacteria Anoxybacter fermentans.</title>
        <authorList>
            <person name="Zeng X."/>
            <person name="Shao Z."/>
        </authorList>
    </citation>
    <scope>NUCLEOTIDE SEQUENCE [LARGE SCALE GENOMIC DNA]</scope>
    <source>
        <strain evidence="2 3">DY22613</strain>
    </source>
</reference>
<gene>
    <name evidence="2" type="ORF">BBF96_12660</name>
</gene>
<feature type="domain" description="NodB homology" evidence="1">
    <location>
        <begin position="2"/>
        <end position="89"/>
    </location>
</feature>
<dbReference type="Pfam" id="PF01522">
    <property type="entry name" value="Polysacc_deac_1"/>
    <property type="match status" value="1"/>
</dbReference>
<protein>
    <recommendedName>
        <fullName evidence="1">NodB homology domain-containing protein</fullName>
    </recommendedName>
</protein>
<dbReference type="AlphaFoldDB" id="A0A3S9T0T6"/>